<dbReference type="EMBL" id="DSRU01000155">
    <property type="protein sequence ID" value="HFM98153.1"/>
    <property type="molecule type" value="Genomic_DNA"/>
</dbReference>
<keyword evidence="2" id="KW-0812">Transmembrane</keyword>
<keyword evidence="2" id="KW-1133">Transmembrane helix</keyword>
<keyword evidence="1 4" id="KW-0378">Hydrolase</keyword>
<feature type="transmembrane region" description="Helical" evidence="2">
    <location>
        <begin position="67"/>
        <end position="85"/>
    </location>
</feature>
<dbReference type="Pfam" id="PF20434">
    <property type="entry name" value="BD-FAE"/>
    <property type="match status" value="1"/>
</dbReference>
<dbReference type="InterPro" id="IPR050300">
    <property type="entry name" value="GDXG_lipolytic_enzyme"/>
</dbReference>
<name>A0A7C3PEC8_9CYAN</name>
<evidence type="ECO:0000256" key="1">
    <source>
        <dbReference type="ARBA" id="ARBA00022801"/>
    </source>
</evidence>
<dbReference type="Gene3D" id="3.40.50.1820">
    <property type="entry name" value="alpha/beta hydrolase"/>
    <property type="match status" value="1"/>
</dbReference>
<protein>
    <submittedName>
        <fullName evidence="4">Alpha/beta hydrolase</fullName>
    </submittedName>
</protein>
<dbReference type="PANTHER" id="PTHR48081">
    <property type="entry name" value="AB HYDROLASE SUPERFAMILY PROTEIN C4A8.06C"/>
    <property type="match status" value="1"/>
</dbReference>
<dbReference type="InterPro" id="IPR049492">
    <property type="entry name" value="BD-FAE-like_dom"/>
</dbReference>
<reference evidence="4" key="1">
    <citation type="journal article" date="2020" name="mSystems">
        <title>Genome- and Community-Level Interaction Insights into Carbon Utilization and Element Cycling Functions of Hydrothermarchaeota in Hydrothermal Sediment.</title>
        <authorList>
            <person name="Zhou Z."/>
            <person name="Liu Y."/>
            <person name="Xu W."/>
            <person name="Pan J."/>
            <person name="Luo Z.H."/>
            <person name="Li M."/>
        </authorList>
    </citation>
    <scope>NUCLEOTIDE SEQUENCE [LARGE SCALE GENOMIC DNA]</scope>
    <source>
        <strain evidence="4">SpSt-418</strain>
    </source>
</reference>
<accession>A0A7C3PEC8</accession>
<comment type="caution">
    <text evidence="4">The sequence shown here is derived from an EMBL/GenBank/DDBJ whole genome shotgun (WGS) entry which is preliminary data.</text>
</comment>
<dbReference type="GO" id="GO:0016787">
    <property type="term" value="F:hydrolase activity"/>
    <property type="evidence" value="ECO:0007669"/>
    <property type="project" value="UniProtKB-KW"/>
</dbReference>
<proteinExistence type="predicted"/>
<organism evidence="4">
    <name type="scientific">Oscillatoriales cyanobacterium SpSt-418</name>
    <dbReference type="NCBI Taxonomy" id="2282169"/>
    <lineage>
        <taxon>Bacteria</taxon>
        <taxon>Bacillati</taxon>
        <taxon>Cyanobacteriota</taxon>
        <taxon>Cyanophyceae</taxon>
        <taxon>Oscillatoriophycideae</taxon>
        <taxon>Oscillatoriales</taxon>
    </lineage>
</organism>
<evidence type="ECO:0000313" key="4">
    <source>
        <dbReference type="EMBL" id="HFM98153.1"/>
    </source>
</evidence>
<gene>
    <name evidence="4" type="ORF">ENR64_10440</name>
</gene>
<evidence type="ECO:0000256" key="2">
    <source>
        <dbReference type="SAM" id="Phobius"/>
    </source>
</evidence>
<dbReference type="AlphaFoldDB" id="A0A7C3PEC8"/>
<dbReference type="SUPFAM" id="SSF53474">
    <property type="entry name" value="alpha/beta-Hydrolases"/>
    <property type="match status" value="1"/>
</dbReference>
<dbReference type="InterPro" id="IPR029058">
    <property type="entry name" value="AB_hydrolase_fold"/>
</dbReference>
<feature type="domain" description="BD-FAE-like" evidence="3">
    <location>
        <begin position="154"/>
        <end position="348"/>
    </location>
</feature>
<sequence>MKAQLWFCLILSVAGLFLSSWIVVPAPTLALLPLAVGAPEISPLLLIGNGVVLGVTLLQRLKNWKRFLAIACSCVGLLFSLLPILQLPTTVQQADLMLRNALGDQYLMQVSEVQKAQMRSHPFVLTNLLQGISIPTVQPSIQSFSTADATRLRLELYQPETAQLHPAIVAIYGGAWQRGEPAQNATFHRYMTAQGYTVIAISYRHAPQYQFPTQLQDVQAALQWVGENATAFKIDLNRVALIGWSAGAHLAMLAAYQTSPIPIRAVVSYYGPVNLLDGYYDPPQPDPINTTAVLETFLGGSPTQLQQRYEQASPIRYVKPGLPASLLVYGDRDHVVQSVYGRQLYNQLRQTDNIAVWLPIPWAEHAFDAVFRGLGNQVALFYTERFLAWALQ</sequence>
<evidence type="ECO:0000259" key="3">
    <source>
        <dbReference type="Pfam" id="PF20434"/>
    </source>
</evidence>
<keyword evidence="2" id="KW-0472">Membrane</keyword>
<feature type="transmembrane region" description="Helical" evidence="2">
    <location>
        <begin position="41"/>
        <end position="58"/>
    </location>
</feature>